<reference evidence="2" key="1">
    <citation type="journal article" date="2014" name="Genome Announc.">
        <title>Genome sequence of the yeast Cyberlindnera fabianii (Hansenula fabianii).</title>
        <authorList>
            <person name="Freel K.C."/>
            <person name="Sarilar V."/>
            <person name="Neuveglise C."/>
            <person name="Devillers H."/>
            <person name="Friedrich A."/>
            <person name="Schacherer J."/>
        </authorList>
    </citation>
    <scope>NUCLEOTIDE SEQUENCE</scope>
    <source>
        <strain evidence="2">YJS4271</strain>
    </source>
</reference>
<dbReference type="SUPFAM" id="SSF51695">
    <property type="entry name" value="PLC-like phosphodiesterases"/>
    <property type="match status" value="1"/>
</dbReference>
<dbReference type="PANTHER" id="PTHR13593">
    <property type="match status" value="1"/>
</dbReference>
<dbReference type="CDD" id="cd08586">
    <property type="entry name" value="PI-PLCc_BcPLC_like"/>
    <property type="match status" value="1"/>
</dbReference>
<dbReference type="InterPro" id="IPR000909">
    <property type="entry name" value="PLipase_C_PInositol-sp_X_dom"/>
</dbReference>
<dbReference type="InterPro" id="IPR017946">
    <property type="entry name" value="PLC-like_Pdiesterase_TIM-brl"/>
</dbReference>
<dbReference type="GO" id="GO:0008081">
    <property type="term" value="F:phosphoric diester hydrolase activity"/>
    <property type="evidence" value="ECO:0007669"/>
    <property type="project" value="InterPro"/>
</dbReference>
<dbReference type="AlphaFoldDB" id="A0A061BJY0"/>
<dbReference type="PROSITE" id="PS50007">
    <property type="entry name" value="PIPLC_X_DOMAIN"/>
    <property type="match status" value="1"/>
</dbReference>
<accession>A0A061BJY0</accession>
<dbReference type="InterPro" id="IPR051057">
    <property type="entry name" value="PI-PLC_domain"/>
</dbReference>
<dbReference type="Pfam" id="PF00388">
    <property type="entry name" value="PI-PLC-X"/>
    <property type="match status" value="1"/>
</dbReference>
<dbReference type="GO" id="GO:0006629">
    <property type="term" value="P:lipid metabolic process"/>
    <property type="evidence" value="ECO:0007669"/>
    <property type="project" value="InterPro"/>
</dbReference>
<organism evidence="2">
    <name type="scientific">Cyberlindnera fabianii</name>
    <name type="common">Yeast</name>
    <name type="synonym">Hansenula fabianii</name>
    <dbReference type="NCBI Taxonomy" id="36022"/>
    <lineage>
        <taxon>Eukaryota</taxon>
        <taxon>Fungi</taxon>
        <taxon>Dikarya</taxon>
        <taxon>Ascomycota</taxon>
        <taxon>Saccharomycotina</taxon>
        <taxon>Saccharomycetes</taxon>
        <taxon>Phaffomycetales</taxon>
        <taxon>Phaffomycetaceae</taxon>
        <taxon>Cyberlindnera</taxon>
    </lineage>
</organism>
<protein>
    <submittedName>
        <fullName evidence="2">CYFA0S31e00320g1_1</fullName>
    </submittedName>
</protein>
<dbReference type="OrthoDB" id="1046782at2759"/>
<name>A0A061BJY0_CYBFA</name>
<evidence type="ECO:0000313" key="2">
    <source>
        <dbReference type="EMBL" id="CDR47320.1"/>
    </source>
</evidence>
<dbReference type="Gene3D" id="3.20.20.190">
    <property type="entry name" value="Phosphatidylinositol (PI) phosphodiesterase"/>
    <property type="match status" value="1"/>
</dbReference>
<dbReference type="PhylomeDB" id="A0A061BJY0"/>
<proteinExistence type="predicted"/>
<sequence>MVNYESWMGDVNDDAYISSLSIPGTHNSAACHTALPSVQCQGESVTDQLKHGVRFFDIRTSKNVLKSSDDDQKDLIVCHGNFPVKLLGNVYLKDVLKDVYEFLEDHKSEVVIVSIKQEGNGSWDNDNDEFGNCIWDRFVNKDKDRWFLGTEIPRLRDARGKVVLFRRFGVKNEDRKREFGIDAAWWKYNCTHHDGGKLQVQDYCEISSVDDISKKAEYIKELSKSAVDHNSTNANDAKLFINFCSGSNFFDPNCWPSKIADGLTENKIDEAFGKGSGIIVLDYAEKDNWKLAKELIDKNF</sequence>
<dbReference type="VEuPathDB" id="FungiDB:BON22_4423"/>
<dbReference type="EMBL" id="LK052916">
    <property type="protein sequence ID" value="CDR47320.1"/>
    <property type="molecule type" value="Genomic_DNA"/>
</dbReference>
<feature type="domain" description="Phosphatidylinositol-specific phospholipase C X" evidence="1">
    <location>
        <begin position="11"/>
        <end position="167"/>
    </location>
</feature>
<gene>
    <name evidence="2" type="ORF">CYFA0S_31e00320g</name>
</gene>
<evidence type="ECO:0000259" key="1">
    <source>
        <dbReference type="SMART" id="SM00148"/>
    </source>
</evidence>
<dbReference type="PANTHER" id="PTHR13593:SF113">
    <property type="entry name" value="SI:DKEY-266F7.9"/>
    <property type="match status" value="1"/>
</dbReference>
<dbReference type="SMART" id="SM00148">
    <property type="entry name" value="PLCXc"/>
    <property type="match status" value="1"/>
</dbReference>